<protein>
    <submittedName>
        <fullName evidence="1">Uncharacterized protein</fullName>
    </submittedName>
</protein>
<name>A0ABP0P2I6_9DINO</name>
<dbReference type="Proteomes" id="UP001642484">
    <property type="component" value="Unassembled WGS sequence"/>
</dbReference>
<organism evidence="1 2">
    <name type="scientific">Durusdinium trenchii</name>
    <dbReference type="NCBI Taxonomy" id="1381693"/>
    <lineage>
        <taxon>Eukaryota</taxon>
        <taxon>Sar</taxon>
        <taxon>Alveolata</taxon>
        <taxon>Dinophyceae</taxon>
        <taxon>Suessiales</taxon>
        <taxon>Symbiodiniaceae</taxon>
        <taxon>Durusdinium</taxon>
    </lineage>
</organism>
<accession>A0ABP0P2I6</accession>
<dbReference type="EMBL" id="CAXAMN010022473">
    <property type="protein sequence ID" value="CAK9069976.1"/>
    <property type="molecule type" value="Genomic_DNA"/>
</dbReference>
<reference evidence="1 2" key="1">
    <citation type="submission" date="2024-02" db="EMBL/GenBank/DDBJ databases">
        <authorList>
            <person name="Chen Y."/>
            <person name="Shah S."/>
            <person name="Dougan E. K."/>
            <person name="Thang M."/>
            <person name="Chan C."/>
        </authorList>
    </citation>
    <scope>NUCLEOTIDE SEQUENCE [LARGE SCALE GENOMIC DNA]</scope>
</reference>
<evidence type="ECO:0000313" key="2">
    <source>
        <dbReference type="Proteomes" id="UP001642484"/>
    </source>
</evidence>
<comment type="caution">
    <text evidence="1">The sequence shown here is derived from an EMBL/GenBank/DDBJ whole genome shotgun (WGS) entry which is preliminary data.</text>
</comment>
<keyword evidence="2" id="KW-1185">Reference proteome</keyword>
<evidence type="ECO:0000313" key="1">
    <source>
        <dbReference type="EMBL" id="CAK9069976.1"/>
    </source>
</evidence>
<proteinExistence type="predicted"/>
<gene>
    <name evidence="1" type="ORF">CCMP2556_LOCUS34398</name>
</gene>
<sequence>MIWVICIWNYKSFPNQKQHNPSTTSPKASACQPMGASACAEATTCRVEIPTDACSSSTSPPVVQESTMLARCRDDRVDAGTTGARGEIPIPEDGVLDCFCEQDPAPDAPLKEYTFVMDKSDMPNSVAEEQRGNLSHRSCASDLERRAEFYDHKEKVEQRRRERSTLNGKDPVRTKAARVLELQEQYRSLGVNVVHK</sequence>